<keyword evidence="1" id="KW-0812">Transmembrane</keyword>
<evidence type="ECO:0000313" key="2">
    <source>
        <dbReference type="EMBL" id="MBW86662.1"/>
    </source>
</evidence>
<sequence>MEENLLQAQGCKKQPTTLTSFLWLLSSFSAILIMHPRKVMDKSYFHVFFFFNNFWEIYIDFYSFLT</sequence>
<keyword evidence="1" id="KW-1133">Transmembrane helix</keyword>
<evidence type="ECO:0000256" key="1">
    <source>
        <dbReference type="SAM" id="Phobius"/>
    </source>
</evidence>
<organism evidence="2">
    <name type="scientific">Rhizophora mucronata</name>
    <name type="common">Asiatic mangrove</name>
    <dbReference type="NCBI Taxonomy" id="61149"/>
    <lineage>
        <taxon>Eukaryota</taxon>
        <taxon>Viridiplantae</taxon>
        <taxon>Streptophyta</taxon>
        <taxon>Embryophyta</taxon>
        <taxon>Tracheophyta</taxon>
        <taxon>Spermatophyta</taxon>
        <taxon>Magnoliopsida</taxon>
        <taxon>eudicotyledons</taxon>
        <taxon>Gunneridae</taxon>
        <taxon>Pentapetalae</taxon>
        <taxon>rosids</taxon>
        <taxon>fabids</taxon>
        <taxon>Malpighiales</taxon>
        <taxon>Rhizophoraceae</taxon>
        <taxon>Rhizophora</taxon>
    </lineage>
</organism>
<name>A0A2P2IZQ0_RHIMU</name>
<accession>A0A2P2IZQ0</accession>
<feature type="transmembrane region" description="Helical" evidence="1">
    <location>
        <begin position="20"/>
        <end position="37"/>
    </location>
</feature>
<reference evidence="2" key="1">
    <citation type="submission" date="2018-02" db="EMBL/GenBank/DDBJ databases">
        <title>Rhizophora mucronata_Transcriptome.</title>
        <authorList>
            <person name="Meera S.P."/>
            <person name="Sreeshan A."/>
            <person name="Augustine A."/>
        </authorList>
    </citation>
    <scope>NUCLEOTIDE SEQUENCE</scope>
    <source>
        <tissue evidence="2">Leaf</tissue>
    </source>
</reference>
<feature type="transmembrane region" description="Helical" evidence="1">
    <location>
        <begin position="44"/>
        <end position="65"/>
    </location>
</feature>
<dbReference type="AlphaFoldDB" id="A0A2P2IZQ0"/>
<protein>
    <submittedName>
        <fullName evidence="2">Uncharacterized protein</fullName>
    </submittedName>
</protein>
<keyword evidence="1" id="KW-0472">Membrane</keyword>
<proteinExistence type="predicted"/>
<dbReference type="EMBL" id="GGEC01006179">
    <property type="protein sequence ID" value="MBW86662.1"/>
    <property type="molecule type" value="Transcribed_RNA"/>
</dbReference>